<proteinExistence type="inferred from homology"/>
<dbReference type="Proteomes" id="UP000603317">
    <property type="component" value="Unassembled WGS sequence"/>
</dbReference>
<keyword evidence="5" id="KW-0997">Cell inner membrane</keyword>
<evidence type="ECO:0000256" key="7">
    <source>
        <dbReference type="ARBA" id="ARBA00022927"/>
    </source>
</evidence>
<keyword evidence="7" id="KW-0653">Protein transport</keyword>
<keyword evidence="3" id="KW-0813">Transport</keyword>
<keyword evidence="6" id="KW-0812">Transmembrane</keyword>
<dbReference type="PROSITE" id="PS52015">
    <property type="entry name" value="TONB_CTD"/>
    <property type="match status" value="1"/>
</dbReference>
<evidence type="ECO:0000256" key="4">
    <source>
        <dbReference type="ARBA" id="ARBA00022475"/>
    </source>
</evidence>
<keyword evidence="13" id="KW-1185">Reference proteome</keyword>
<reference evidence="13" key="1">
    <citation type="journal article" date="2019" name="Int. J. Syst. Evol. Microbiol.">
        <title>The Global Catalogue of Microorganisms (GCM) 10K type strain sequencing project: providing services to taxonomists for standard genome sequencing and annotation.</title>
        <authorList>
            <consortium name="The Broad Institute Genomics Platform"/>
            <consortium name="The Broad Institute Genome Sequencing Center for Infectious Disease"/>
            <person name="Wu L."/>
            <person name="Ma J."/>
        </authorList>
    </citation>
    <scope>NUCLEOTIDE SEQUENCE [LARGE SCALE GENOMIC DNA]</scope>
    <source>
        <strain evidence="13">CGMCC 1.15297</strain>
    </source>
</reference>
<evidence type="ECO:0000259" key="11">
    <source>
        <dbReference type="PROSITE" id="PS52015"/>
    </source>
</evidence>
<evidence type="ECO:0000256" key="3">
    <source>
        <dbReference type="ARBA" id="ARBA00022448"/>
    </source>
</evidence>
<organism evidence="12 13">
    <name type="scientific">Blastomonas marina</name>
    <dbReference type="NCBI Taxonomy" id="1867408"/>
    <lineage>
        <taxon>Bacteria</taxon>
        <taxon>Pseudomonadati</taxon>
        <taxon>Pseudomonadota</taxon>
        <taxon>Alphaproteobacteria</taxon>
        <taxon>Sphingomonadales</taxon>
        <taxon>Sphingomonadaceae</taxon>
        <taxon>Blastomonas</taxon>
    </lineage>
</organism>
<evidence type="ECO:0000256" key="8">
    <source>
        <dbReference type="ARBA" id="ARBA00022989"/>
    </source>
</evidence>
<keyword evidence="9" id="KW-0472">Membrane</keyword>
<feature type="region of interest" description="Disordered" evidence="10">
    <location>
        <begin position="79"/>
        <end position="99"/>
    </location>
</feature>
<dbReference type="Gene3D" id="3.30.1150.10">
    <property type="match status" value="1"/>
</dbReference>
<evidence type="ECO:0000256" key="1">
    <source>
        <dbReference type="ARBA" id="ARBA00004383"/>
    </source>
</evidence>
<dbReference type="SUPFAM" id="SSF74653">
    <property type="entry name" value="TolA/TonB C-terminal domain"/>
    <property type="match status" value="1"/>
</dbReference>
<comment type="similarity">
    <text evidence="2">Belongs to the TonB family.</text>
</comment>
<evidence type="ECO:0000256" key="5">
    <source>
        <dbReference type="ARBA" id="ARBA00022519"/>
    </source>
</evidence>
<comment type="caution">
    <text evidence="12">The sequence shown here is derived from an EMBL/GenBank/DDBJ whole genome shotgun (WGS) entry which is preliminary data.</text>
</comment>
<dbReference type="Pfam" id="PF03544">
    <property type="entry name" value="TonB_C"/>
    <property type="match status" value="1"/>
</dbReference>
<keyword evidence="4" id="KW-1003">Cell membrane</keyword>
<dbReference type="PANTHER" id="PTHR33446">
    <property type="entry name" value="PROTEIN TONB-RELATED"/>
    <property type="match status" value="1"/>
</dbReference>
<evidence type="ECO:0000313" key="13">
    <source>
        <dbReference type="Proteomes" id="UP000603317"/>
    </source>
</evidence>
<accession>A0ABQ1FED9</accession>
<dbReference type="PANTHER" id="PTHR33446:SF2">
    <property type="entry name" value="PROTEIN TONB"/>
    <property type="match status" value="1"/>
</dbReference>
<gene>
    <name evidence="12" type="ORF">GCM10010923_17080</name>
</gene>
<comment type="subcellular location">
    <subcellularLocation>
        <location evidence="1">Cell inner membrane</location>
        <topology evidence="1">Single-pass membrane protein</topology>
        <orientation evidence="1">Periplasmic side</orientation>
    </subcellularLocation>
</comment>
<evidence type="ECO:0000256" key="10">
    <source>
        <dbReference type="SAM" id="MobiDB-lite"/>
    </source>
</evidence>
<dbReference type="EMBL" id="BMID01000001">
    <property type="protein sequence ID" value="GGA07636.1"/>
    <property type="molecule type" value="Genomic_DNA"/>
</dbReference>
<dbReference type="InterPro" id="IPR037682">
    <property type="entry name" value="TonB_C"/>
</dbReference>
<evidence type="ECO:0000256" key="2">
    <source>
        <dbReference type="ARBA" id="ARBA00006555"/>
    </source>
</evidence>
<name>A0ABQ1FED9_9SPHN</name>
<evidence type="ECO:0000256" key="9">
    <source>
        <dbReference type="ARBA" id="ARBA00023136"/>
    </source>
</evidence>
<protein>
    <recommendedName>
        <fullName evidence="11">TonB C-terminal domain-containing protein</fullName>
    </recommendedName>
</protein>
<evidence type="ECO:0000256" key="6">
    <source>
        <dbReference type="ARBA" id="ARBA00022692"/>
    </source>
</evidence>
<dbReference type="InterPro" id="IPR051045">
    <property type="entry name" value="TonB-dependent_transducer"/>
</dbReference>
<evidence type="ECO:0000313" key="12">
    <source>
        <dbReference type="EMBL" id="GGA07636.1"/>
    </source>
</evidence>
<keyword evidence="8" id="KW-1133">Transmembrane helix</keyword>
<sequence>MSYANTHKGPDPRAMAAATAIQVGIAALVITGLSSGYVPFVETPKPNPTAVIYDPVEPPPPEPTASPDVPKTGDTVIFTPKPRTELPAPATGVPTTDVPQLTDDWFVVPGTPASGTPGPAVTPRPSPTVAYTPTGPVPSSPPASWFSTADYPSISARRGEEGTVGYRLEIGANGRIESCTVTRSSGHSALDRATCRLLPRRGAFSPARDDTGARVKGTFSAEIVWRLP</sequence>
<dbReference type="InterPro" id="IPR006260">
    <property type="entry name" value="TonB/TolA_C"/>
</dbReference>
<dbReference type="NCBIfam" id="TIGR01352">
    <property type="entry name" value="tonB_Cterm"/>
    <property type="match status" value="1"/>
</dbReference>
<feature type="domain" description="TonB C-terminal" evidence="11">
    <location>
        <begin position="136"/>
        <end position="228"/>
    </location>
</feature>